<dbReference type="SMART" id="SM00530">
    <property type="entry name" value="HTH_XRE"/>
    <property type="match status" value="1"/>
</dbReference>
<sequence length="94" mass="10391">MKVGAILKACRMRSGLSQEELAHRLFVNQSDISKFESDVKEPSISIFQQWMMNTQAQEVMVAFFCGIDGISIMQNITQLVAGTIVGGIFHVLGI</sequence>
<name>A0ABU5CBX1_9BACI</name>
<protein>
    <submittedName>
        <fullName evidence="2">Helix-turn-helix transcriptional regulator</fullName>
    </submittedName>
</protein>
<gene>
    <name evidence="2" type="ORF">RWE15_24065</name>
</gene>
<evidence type="ECO:0000313" key="3">
    <source>
        <dbReference type="Proteomes" id="UP001281447"/>
    </source>
</evidence>
<feature type="domain" description="HTH cro/C1-type" evidence="1">
    <location>
        <begin position="7"/>
        <end position="49"/>
    </location>
</feature>
<comment type="caution">
    <text evidence="2">The sequence shown here is derived from an EMBL/GenBank/DDBJ whole genome shotgun (WGS) entry which is preliminary data.</text>
</comment>
<keyword evidence="3" id="KW-1185">Reference proteome</keyword>
<proteinExistence type="predicted"/>
<dbReference type="InterPro" id="IPR001387">
    <property type="entry name" value="Cro/C1-type_HTH"/>
</dbReference>
<dbReference type="SUPFAM" id="SSF47413">
    <property type="entry name" value="lambda repressor-like DNA-binding domains"/>
    <property type="match status" value="1"/>
</dbReference>
<accession>A0ABU5CBX1</accession>
<dbReference type="CDD" id="cd00093">
    <property type="entry name" value="HTH_XRE"/>
    <property type="match status" value="1"/>
</dbReference>
<dbReference type="Gene3D" id="1.10.260.40">
    <property type="entry name" value="lambda repressor-like DNA-binding domains"/>
    <property type="match status" value="1"/>
</dbReference>
<evidence type="ECO:0000259" key="1">
    <source>
        <dbReference type="PROSITE" id="PS50943"/>
    </source>
</evidence>
<dbReference type="EMBL" id="JAWDIP010000004">
    <property type="protein sequence ID" value="MDY0396813.1"/>
    <property type="molecule type" value="Genomic_DNA"/>
</dbReference>
<dbReference type="PROSITE" id="PS50943">
    <property type="entry name" value="HTH_CROC1"/>
    <property type="match status" value="1"/>
</dbReference>
<reference evidence="2 3" key="1">
    <citation type="submission" date="2023-10" db="EMBL/GenBank/DDBJ databases">
        <title>Virgibacillus halophilus 5B73C genome.</title>
        <authorList>
            <person name="Miliotis G."/>
            <person name="Sengupta P."/>
            <person name="Hameed A."/>
            <person name="Chuvochina M."/>
            <person name="Mcdonagh F."/>
            <person name="Simpson A.C."/>
            <person name="Singh N.K."/>
            <person name="Rekha P.D."/>
            <person name="Raman K."/>
            <person name="Hugenholtz P."/>
            <person name="Venkateswaran K."/>
        </authorList>
    </citation>
    <scope>NUCLEOTIDE SEQUENCE [LARGE SCALE GENOMIC DNA]</scope>
    <source>
        <strain evidence="2 3">5B73C</strain>
    </source>
</reference>
<dbReference type="Pfam" id="PF01381">
    <property type="entry name" value="HTH_3"/>
    <property type="match status" value="1"/>
</dbReference>
<dbReference type="RefSeq" id="WP_390356895.1">
    <property type="nucleotide sequence ID" value="NZ_JBHUIZ010000014.1"/>
</dbReference>
<evidence type="ECO:0000313" key="2">
    <source>
        <dbReference type="EMBL" id="MDY0396813.1"/>
    </source>
</evidence>
<dbReference type="Proteomes" id="UP001281447">
    <property type="component" value="Unassembled WGS sequence"/>
</dbReference>
<dbReference type="InterPro" id="IPR010982">
    <property type="entry name" value="Lambda_DNA-bd_dom_sf"/>
</dbReference>
<organism evidence="2 3">
    <name type="scientific">Tigheibacillus halophilus</name>
    <dbReference type="NCBI Taxonomy" id="361280"/>
    <lineage>
        <taxon>Bacteria</taxon>
        <taxon>Bacillati</taxon>
        <taxon>Bacillota</taxon>
        <taxon>Bacilli</taxon>
        <taxon>Bacillales</taxon>
        <taxon>Bacillaceae</taxon>
        <taxon>Tigheibacillus</taxon>
    </lineage>
</organism>